<dbReference type="InterPro" id="IPR051784">
    <property type="entry name" value="Nod_factor_ABC_transporter"/>
</dbReference>
<name>A0A368VFY5_9ACTN</name>
<feature type="domain" description="ABC transmembrane type-2" evidence="8">
    <location>
        <begin position="49"/>
        <end position="276"/>
    </location>
</feature>
<evidence type="ECO:0000256" key="2">
    <source>
        <dbReference type="ARBA" id="ARBA00022692"/>
    </source>
</evidence>
<evidence type="ECO:0000256" key="3">
    <source>
        <dbReference type="ARBA" id="ARBA00022989"/>
    </source>
</evidence>
<dbReference type="InterPro" id="IPR047817">
    <property type="entry name" value="ABC2_TM_bact-type"/>
</dbReference>
<sequence length="277" mass="29440">MSTTTVERPSDTPPTPAAAAPEHIGPIRTLKHGLTLAGRSILKIRKSPEGLLDVTLQPILFLAMFVYLLGGAISGDTGEYLQRTLPGVMAMNMVFGSLGTGMQLNNDVTKGVFDRFRSLPVARSAPLIGAVLGDVVRYLVSIAVLLAVAALMGFRIQTGPVPTALAIVLVVAFALCMCWISVLLGMLVASQQALPGVAMAFMFPLTMGSNVFAPTETMPGWLQAWVNVNPVSHLADTARGLMIGGPVAGPLVATLIWMVVIVAVFFPLAMWAYRRRV</sequence>
<organism evidence="9 10">
    <name type="scientific">Halopolyspora algeriensis</name>
    <dbReference type="NCBI Taxonomy" id="1500506"/>
    <lineage>
        <taxon>Bacteria</taxon>
        <taxon>Bacillati</taxon>
        <taxon>Actinomycetota</taxon>
        <taxon>Actinomycetes</taxon>
        <taxon>Actinomycetes incertae sedis</taxon>
        <taxon>Halopolyspora</taxon>
    </lineage>
</organism>
<dbReference type="EMBL" id="QPJC01000012">
    <property type="protein sequence ID" value="RCW40158.1"/>
    <property type="molecule type" value="Genomic_DNA"/>
</dbReference>
<dbReference type="GO" id="GO:0046677">
    <property type="term" value="P:response to antibiotic"/>
    <property type="evidence" value="ECO:0007669"/>
    <property type="project" value="UniProtKB-KW"/>
</dbReference>
<evidence type="ECO:0000313" key="10">
    <source>
        <dbReference type="Proteomes" id="UP000253495"/>
    </source>
</evidence>
<dbReference type="OrthoDB" id="670210at2"/>
<evidence type="ECO:0000259" key="8">
    <source>
        <dbReference type="PROSITE" id="PS51012"/>
    </source>
</evidence>
<feature type="region of interest" description="Disordered" evidence="7">
    <location>
        <begin position="1"/>
        <end position="21"/>
    </location>
</feature>
<keyword evidence="2 6" id="KW-0812">Transmembrane</keyword>
<comment type="caution">
    <text evidence="9">The sequence shown here is derived from an EMBL/GenBank/DDBJ whole genome shotgun (WGS) entry which is preliminary data.</text>
</comment>
<keyword evidence="4 6" id="KW-0472">Membrane</keyword>
<gene>
    <name evidence="9" type="ORF">DFQ14_11237</name>
</gene>
<keyword evidence="5" id="KW-0046">Antibiotic resistance</keyword>
<dbReference type="InterPro" id="IPR013525">
    <property type="entry name" value="ABC2_TM"/>
</dbReference>
<dbReference type="PANTHER" id="PTHR43229">
    <property type="entry name" value="NODULATION PROTEIN J"/>
    <property type="match status" value="1"/>
</dbReference>
<keyword evidence="6" id="KW-1003">Cell membrane</keyword>
<evidence type="ECO:0000256" key="4">
    <source>
        <dbReference type="ARBA" id="ARBA00023136"/>
    </source>
</evidence>
<feature type="transmembrane region" description="Helical" evidence="6">
    <location>
        <begin position="193"/>
        <end position="213"/>
    </location>
</feature>
<evidence type="ECO:0000256" key="7">
    <source>
        <dbReference type="SAM" id="MobiDB-lite"/>
    </source>
</evidence>
<dbReference type="PROSITE" id="PS51012">
    <property type="entry name" value="ABC_TM2"/>
    <property type="match status" value="1"/>
</dbReference>
<feature type="transmembrane region" description="Helical" evidence="6">
    <location>
        <begin position="164"/>
        <end position="186"/>
    </location>
</feature>
<dbReference type="Proteomes" id="UP000253495">
    <property type="component" value="Unassembled WGS sequence"/>
</dbReference>
<proteinExistence type="inferred from homology"/>
<accession>A0A368VFY5</accession>
<reference evidence="9 10" key="1">
    <citation type="submission" date="2018-07" db="EMBL/GenBank/DDBJ databases">
        <title>Genomic Encyclopedia of Type Strains, Phase III (KMG-III): the genomes of soil and plant-associated and newly described type strains.</title>
        <authorList>
            <person name="Whitman W."/>
        </authorList>
    </citation>
    <scope>NUCLEOTIDE SEQUENCE [LARGE SCALE GENOMIC DNA]</scope>
    <source>
        <strain evidence="9 10">CECT 8575</strain>
    </source>
</reference>
<feature type="transmembrane region" description="Helical" evidence="6">
    <location>
        <begin position="51"/>
        <end position="73"/>
    </location>
</feature>
<evidence type="ECO:0000256" key="6">
    <source>
        <dbReference type="RuleBase" id="RU361157"/>
    </source>
</evidence>
<protein>
    <recommendedName>
        <fullName evidence="6">Transport permease protein</fullName>
    </recommendedName>
</protein>
<dbReference type="PANTHER" id="PTHR43229:SF2">
    <property type="entry name" value="NODULATION PROTEIN J"/>
    <property type="match status" value="1"/>
</dbReference>
<keyword evidence="10" id="KW-1185">Reference proteome</keyword>
<feature type="transmembrane region" description="Helical" evidence="6">
    <location>
        <begin position="251"/>
        <end position="273"/>
    </location>
</feature>
<dbReference type="InterPro" id="IPR000412">
    <property type="entry name" value="ABC_2_transport"/>
</dbReference>
<dbReference type="PIRSF" id="PIRSF006648">
    <property type="entry name" value="DrrB"/>
    <property type="match status" value="1"/>
</dbReference>
<dbReference type="Pfam" id="PF01061">
    <property type="entry name" value="ABC2_membrane"/>
    <property type="match status" value="1"/>
</dbReference>
<keyword evidence="3 6" id="KW-1133">Transmembrane helix</keyword>
<evidence type="ECO:0000256" key="5">
    <source>
        <dbReference type="ARBA" id="ARBA00023251"/>
    </source>
</evidence>
<keyword evidence="6" id="KW-0813">Transport</keyword>
<comment type="subcellular location">
    <subcellularLocation>
        <location evidence="6">Cell membrane</location>
        <topology evidence="6">Multi-pass membrane protein</topology>
    </subcellularLocation>
    <subcellularLocation>
        <location evidence="1">Membrane</location>
        <topology evidence="1">Multi-pass membrane protein</topology>
    </subcellularLocation>
</comment>
<feature type="transmembrane region" description="Helical" evidence="6">
    <location>
        <begin position="85"/>
        <end position="104"/>
    </location>
</feature>
<dbReference type="RefSeq" id="WP_114454271.1">
    <property type="nucleotide sequence ID" value="NZ_QPJC01000012.1"/>
</dbReference>
<feature type="transmembrane region" description="Helical" evidence="6">
    <location>
        <begin position="125"/>
        <end position="152"/>
    </location>
</feature>
<evidence type="ECO:0000313" key="9">
    <source>
        <dbReference type="EMBL" id="RCW40158.1"/>
    </source>
</evidence>
<evidence type="ECO:0000256" key="1">
    <source>
        <dbReference type="ARBA" id="ARBA00004141"/>
    </source>
</evidence>
<dbReference type="AlphaFoldDB" id="A0A368VFY5"/>
<dbReference type="GO" id="GO:0140359">
    <property type="term" value="F:ABC-type transporter activity"/>
    <property type="evidence" value="ECO:0007669"/>
    <property type="project" value="InterPro"/>
</dbReference>
<dbReference type="GO" id="GO:0043190">
    <property type="term" value="C:ATP-binding cassette (ABC) transporter complex"/>
    <property type="evidence" value="ECO:0007669"/>
    <property type="project" value="InterPro"/>
</dbReference>
<comment type="similarity">
    <text evidence="6">Belongs to the ABC-2 integral membrane protein family.</text>
</comment>